<reference evidence="4" key="1">
    <citation type="submission" date="2016-11" db="EMBL/GenBank/DDBJ databases">
        <authorList>
            <person name="Varghese N."/>
            <person name="Submissions S."/>
        </authorList>
    </citation>
    <scope>NUCLEOTIDE SEQUENCE [LARGE SCALE GENOMIC DNA]</scope>
    <source>
        <strain evidence="4">DSM 28223</strain>
    </source>
</reference>
<dbReference type="EMBL" id="FQWM01000003">
    <property type="protein sequence ID" value="SHH16090.1"/>
    <property type="molecule type" value="Genomic_DNA"/>
</dbReference>
<dbReference type="Pfam" id="PF13417">
    <property type="entry name" value="GST_N_3"/>
    <property type="match status" value="1"/>
</dbReference>
<sequence>MIHLYAWPTPNCRKVSILLEELSVPYQVHSIDIGQDQQFAPQFLDISPNNKVPAIHDTETGVKQFESGAIMVYLSEKYGKFLPTDVTNRASVMQWLMWQMGGLGPMAGQGHHFMKFNPGASAYTEDRLKTEIARLYRVLNDQLADKAYIAGDYSIADMAIWPWVSRYEWHQVDLGAYPNVQTWYRNILKRDAVQRGYHIPHDAGPIPQG</sequence>
<dbReference type="Pfam" id="PF00043">
    <property type="entry name" value="GST_C"/>
    <property type="match status" value="1"/>
</dbReference>
<dbReference type="Proteomes" id="UP000184211">
    <property type="component" value="Unassembled WGS sequence"/>
</dbReference>
<dbReference type="SUPFAM" id="SSF52833">
    <property type="entry name" value="Thioredoxin-like"/>
    <property type="match status" value="1"/>
</dbReference>
<dbReference type="InterPro" id="IPR036282">
    <property type="entry name" value="Glutathione-S-Trfase_C_sf"/>
</dbReference>
<dbReference type="InterPro" id="IPR004046">
    <property type="entry name" value="GST_C"/>
</dbReference>
<dbReference type="Gene3D" id="1.20.1050.10">
    <property type="match status" value="1"/>
</dbReference>
<dbReference type="InterPro" id="IPR036249">
    <property type="entry name" value="Thioredoxin-like_sf"/>
</dbReference>
<keyword evidence="4" id="KW-1185">Reference proteome</keyword>
<dbReference type="OrthoDB" id="9803562at2"/>
<accession>A0A1M5QQR4</accession>
<keyword evidence="3" id="KW-0808">Transferase</keyword>
<gene>
    <name evidence="3" type="ORF">SAMN04488044_2070</name>
</gene>
<evidence type="ECO:0000259" key="1">
    <source>
        <dbReference type="PROSITE" id="PS50404"/>
    </source>
</evidence>
<dbReference type="SFLD" id="SFLDG00358">
    <property type="entry name" value="Main_(cytGST)"/>
    <property type="match status" value="1"/>
</dbReference>
<organism evidence="3 4">
    <name type="scientific">Cognatishimia maritima</name>
    <dbReference type="NCBI Taxonomy" id="870908"/>
    <lineage>
        <taxon>Bacteria</taxon>
        <taxon>Pseudomonadati</taxon>
        <taxon>Pseudomonadota</taxon>
        <taxon>Alphaproteobacteria</taxon>
        <taxon>Rhodobacterales</taxon>
        <taxon>Paracoccaceae</taxon>
        <taxon>Cognatishimia</taxon>
    </lineage>
</organism>
<dbReference type="PROSITE" id="PS50405">
    <property type="entry name" value="GST_CTER"/>
    <property type="match status" value="1"/>
</dbReference>
<name>A0A1M5QQR4_9RHOB</name>
<feature type="domain" description="GST C-terminal" evidence="2">
    <location>
        <begin position="85"/>
        <end position="206"/>
    </location>
</feature>
<dbReference type="InterPro" id="IPR004045">
    <property type="entry name" value="Glutathione_S-Trfase_N"/>
</dbReference>
<dbReference type="InterPro" id="IPR040079">
    <property type="entry name" value="Glutathione_S-Trfase"/>
</dbReference>
<dbReference type="AlphaFoldDB" id="A0A1M5QQR4"/>
<dbReference type="PANTHER" id="PTHR44051:SF19">
    <property type="entry name" value="DISULFIDE-BOND OXIDOREDUCTASE YFCG"/>
    <property type="match status" value="1"/>
</dbReference>
<dbReference type="PANTHER" id="PTHR44051">
    <property type="entry name" value="GLUTATHIONE S-TRANSFERASE-RELATED"/>
    <property type="match status" value="1"/>
</dbReference>
<dbReference type="Gene3D" id="3.40.30.10">
    <property type="entry name" value="Glutaredoxin"/>
    <property type="match status" value="1"/>
</dbReference>
<dbReference type="RefSeq" id="WP_072792954.1">
    <property type="nucleotide sequence ID" value="NZ_FQWM01000003.1"/>
</dbReference>
<evidence type="ECO:0000313" key="4">
    <source>
        <dbReference type="Proteomes" id="UP000184211"/>
    </source>
</evidence>
<dbReference type="STRING" id="870908.SAMN04488044_2070"/>
<proteinExistence type="predicted"/>
<feature type="domain" description="GST N-terminal" evidence="1">
    <location>
        <begin position="1"/>
        <end position="82"/>
    </location>
</feature>
<dbReference type="SFLD" id="SFLDG01151">
    <property type="entry name" value="Main.2:_Nu-like"/>
    <property type="match status" value="1"/>
</dbReference>
<protein>
    <submittedName>
        <fullName evidence="3">Glutathione S-transferase</fullName>
    </submittedName>
</protein>
<dbReference type="PROSITE" id="PS50404">
    <property type="entry name" value="GST_NTER"/>
    <property type="match status" value="1"/>
</dbReference>
<dbReference type="SUPFAM" id="SSF47616">
    <property type="entry name" value="GST C-terminal domain-like"/>
    <property type="match status" value="1"/>
</dbReference>
<dbReference type="InterPro" id="IPR010987">
    <property type="entry name" value="Glutathione-S-Trfase_C-like"/>
</dbReference>
<evidence type="ECO:0000259" key="2">
    <source>
        <dbReference type="PROSITE" id="PS50405"/>
    </source>
</evidence>
<evidence type="ECO:0000313" key="3">
    <source>
        <dbReference type="EMBL" id="SHH16090.1"/>
    </source>
</evidence>
<dbReference type="CDD" id="cd03048">
    <property type="entry name" value="GST_N_Ure2p_like"/>
    <property type="match status" value="1"/>
</dbReference>
<dbReference type="GO" id="GO:0016740">
    <property type="term" value="F:transferase activity"/>
    <property type="evidence" value="ECO:0007669"/>
    <property type="project" value="UniProtKB-KW"/>
</dbReference>
<dbReference type="SFLD" id="SFLDS00019">
    <property type="entry name" value="Glutathione_Transferase_(cytos"/>
    <property type="match status" value="1"/>
</dbReference>